<dbReference type="EMBL" id="CP002432">
    <property type="protein sequence ID" value="ADU67093.1"/>
    <property type="molecule type" value="Genomic_DNA"/>
</dbReference>
<keyword evidence="4" id="KW-1185">Reference proteome</keyword>
<dbReference type="Proteomes" id="UP000002572">
    <property type="component" value="Chromosome"/>
</dbReference>
<dbReference type="HOGENOM" id="CLU_038153_1_0_0"/>
<dbReference type="KEGG" id="din:Selin_2378"/>
<dbReference type="GO" id="GO:0003677">
    <property type="term" value="F:DNA binding"/>
    <property type="evidence" value="ECO:0007669"/>
    <property type="project" value="InterPro"/>
</dbReference>
<evidence type="ECO:0000259" key="1">
    <source>
        <dbReference type="Pfam" id="PF04986"/>
    </source>
</evidence>
<dbReference type="AlphaFoldDB" id="E6W4M0"/>
<feature type="domain" description="Transposase IS801/IS1294" evidence="1">
    <location>
        <begin position="141"/>
        <end position="304"/>
    </location>
</feature>
<evidence type="ECO:0000313" key="4">
    <source>
        <dbReference type="Proteomes" id="UP000002572"/>
    </source>
</evidence>
<organism evidence="3 4">
    <name type="scientific">Desulfurispirillum indicum (strain ATCC BAA-1389 / DSM 22839 / S5)</name>
    <dbReference type="NCBI Taxonomy" id="653733"/>
    <lineage>
        <taxon>Bacteria</taxon>
        <taxon>Pseudomonadati</taxon>
        <taxon>Chrysiogenota</taxon>
        <taxon>Chrysiogenia</taxon>
        <taxon>Chrysiogenales</taxon>
        <taxon>Chrysiogenaceae</taxon>
        <taxon>Desulfurispirillum</taxon>
    </lineage>
</organism>
<dbReference type="GO" id="GO:0006313">
    <property type="term" value="P:DNA transposition"/>
    <property type="evidence" value="ECO:0007669"/>
    <property type="project" value="InterPro"/>
</dbReference>
<reference evidence="3 4" key="1">
    <citation type="submission" date="2010-12" db="EMBL/GenBank/DDBJ databases">
        <title>Complete sequence of Desulfurispirillum indicum S5.</title>
        <authorList>
            <consortium name="US DOE Joint Genome Institute"/>
            <person name="Lucas S."/>
            <person name="Copeland A."/>
            <person name="Lapidus A."/>
            <person name="Cheng J.-F."/>
            <person name="Goodwin L."/>
            <person name="Pitluck S."/>
            <person name="Chertkov O."/>
            <person name="Held B."/>
            <person name="Detter J.C."/>
            <person name="Han C."/>
            <person name="Tapia R."/>
            <person name="Land M."/>
            <person name="Hauser L."/>
            <person name="Kyrpides N."/>
            <person name="Ivanova N."/>
            <person name="Mikhailova N."/>
            <person name="Haggblom M."/>
            <person name="Rauschenbach I."/>
            <person name="Bini E."/>
            <person name="Woyke T."/>
        </authorList>
    </citation>
    <scope>NUCLEOTIDE SEQUENCE [LARGE SCALE GENOMIC DNA]</scope>
    <source>
        <strain evidence="4">ATCC BAA-1389 / DSM 22839 / S5</strain>
    </source>
</reference>
<evidence type="ECO:0000259" key="2">
    <source>
        <dbReference type="Pfam" id="PF14319"/>
    </source>
</evidence>
<name>E6W4M0_DESIS</name>
<gene>
    <name evidence="3" type="ordered locus">Selin_2378</name>
</gene>
<dbReference type="Pfam" id="PF14319">
    <property type="entry name" value="Zn_Tnp_IS91"/>
    <property type="match status" value="1"/>
</dbReference>
<feature type="domain" description="Transposase zinc-binding" evidence="2">
    <location>
        <begin position="6"/>
        <end position="99"/>
    </location>
</feature>
<sequence length="369" mass="42682">MLLSTIIKEFRKSFLRTYQKNLLPSHIKALESMARCRQAHGPHMVAHCSDHQCAKHVYIPHSCGHRNCPHCQNHESQQWLENQLEKRLPCQYFLITFTLPGQLRDMAWKNQRAVYTLMFTAVQDLLKSFTGNDKKLGGSPGFTAILHTHSRTLDYHPHIHVIMPGASINLKTRMWKEKSGKYLFSHKALARVFRAKLLQSFVENTLPVPYDCPKQWVVDCKDAGNGEKALIYLGRYLYRGVIREQDILYCKDGMVTFQYRHAKSAENRTRTVTGEYFLYLLMLHVLPRGFRRARSYGFLHACSKKLIRLLQVVLRVKPWRLLMRDRKPRPSIVCPVCGAAMGIIATRVSRPRVLPAILYQPAQPEALSM</sequence>
<dbReference type="InterPro" id="IPR026889">
    <property type="entry name" value="Zn_Tnp"/>
</dbReference>
<dbReference type="RefSeq" id="WP_013506966.1">
    <property type="nucleotide sequence ID" value="NC_014836.1"/>
</dbReference>
<dbReference type="Pfam" id="PF04986">
    <property type="entry name" value="Y2_Tnp"/>
    <property type="match status" value="1"/>
</dbReference>
<dbReference type="InParanoid" id="E6W4M0"/>
<dbReference type="PANTHER" id="PTHR37023:SF1">
    <property type="entry name" value="ISSOD25 TRANSPOSASE TNPA_ISSOD25"/>
    <property type="match status" value="1"/>
</dbReference>
<accession>E6W4M0</accession>
<evidence type="ECO:0000313" key="3">
    <source>
        <dbReference type="EMBL" id="ADU67093.1"/>
    </source>
</evidence>
<dbReference type="STRING" id="653733.Selin_2378"/>
<dbReference type="InterPro" id="IPR007069">
    <property type="entry name" value="Transposase_32"/>
</dbReference>
<proteinExistence type="predicted"/>
<dbReference type="eggNOG" id="COG0517">
    <property type="taxonomic scope" value="Bacteria"/>
</dbReference>
<dbReference type="GO" id="GO:0004803">
    <property type="term" value="F:transposase activity"/>
    <property type="evidence" value="ECO:0007669"/>
    <property type="project" value="InterPro"/>
</dbReference>
<dbReference type="PANTHER" id="PTHR37023">
    <property type="entry name" value="TRANSPOSASE"/>
    <property type="match status" value="1"/>
</dbReference>
<protein>
    <submittedName>
        <fullName evidence="3">Transposase for insertion sequence 801 (Transposase 32 family protein)</fullName>
    </submittedName>
</protein>